<evidence type="ECO:0000256" key="4">
    <source>
        <dbReference type="ARBA" id="ARBA00023274"/>
    </source>
</evidence>
<keyword evidence="3 5" id="KW-0689">Ribosomal protein</keyword>
<dbReference type="GO" id="GO:0003735">
    <property type="term" value="F:structural constituent of ribosome"/>
    <property type="evidence" value="ECO:0007669"/>
    <property type="project" value="InterPro"/>
</dbReference>
<sequence>MLTLSKRDTSSKSQLTKIRRAGDIPAVIYSSRQENISVTVKGDEYSAILRGVKEGYLPVTVFHLNIEGKELKAIVKGIEYHRTTYNVQHLDFQILEEDVPLLVKVPVDFTGEMDCVGIKLGGFLRKVMRHVRVRCLPKDIPTDFPVAIGHLNIGATTKVADIKSGSNVKLLVKKEDVLAVIAKR</sequence>
<comment type="similarity">
    <text evidence="5">Belongs to the bacterial ribosomal protein bL25 family. CTC subfamily.</text>
</comment>
<dbReference type="InterPro" id="IPR020057">
    <property type="entry name" value="Ribosomal_bL25_b-dom"/>
</dbReference>
<evidence type="ECO:0000259" key="7">
    <source>
        <dbReference type="Pfam" id="PF14693"/>
    </source>
</evidence>
<organism evidence="8 9">
    <name type="scientific">Aerophobetes bacterium</name>
    <dbReference type="NCBI Taxonomy" id="2030807"/>
    <lineage>
        <taxon>Bacteria</taxon>
        <taxon>Candidatus Aerophobota</taxon>
    </lineage>
</organism>
<dbReference type="PANTHER" id="PTHR33284">
    <property type="entry name" value="RIBOSOMAL PROTEIN L25/GLN-TRNA SYNTHETASE, ANTI-CODON-BINDING DOMAIN-CONTAINING PROTEIN"/>
    <property type="match status" value="1"/>
</dbReference>
<feature type="domain" description="Large ribosomal subunit protein bL25 L25" evidence="6">
    <location>
        <begin position="2"/>
        <end position="92"/>
    </location>
</feature>
<dbReference type="InterPro" id="IPR029751">
    <property type="entry name" value="Ribosomal_L25_dom"/>
</dbReference>
<evidence type="ECO:0000256" key="2">
    <source>
        <dbReference type="ARBA" id="ARBA00022884"/>
    </source>
</evidence>
<evidence type="ECO:0000256" key="3">
    <source>
        <dbReference type="ARBA" id="ARBA00022980"/>
    </source>
</evidence>
<dbReference type="InterPro" id="IPR001021">
    <property type="entry name" value="Ribosomal_bL25_long"/>
</dbReference>
<dbReference type="InterPro" id="IPR037121">
    <property type="entry name" value="Ribosomal_bL25_C"/>
</dbReference>
<evidence type="ECO:0000259" key="6">
    <source>
        <dbReference type="Pfam" id="PF01386"/>
    </source>
</evidence>
<dbReference type="SUPFAM" id="SSF50715">
    <property type="entry name" value="Ribosomal protein L25-like"/>
    <property type="match status" value="1"/>
</dbReference>
<dbReference type="EMBL" id="NVUK01000010">
    <property type="protein sequence ID" value="PCI77965.1"/>
    <property type="molecule type" value="Genomic_DNA"/>
</dbReference>
<evidence type="ECO:0000313" key="9">
    <source>
        <dbReference type="Proteomes" id="UP000218775"/>
    </source>
</evidence>
<dbReference type="CDD" id="cd00495">
    <property type="entry name" value="Ribosomal_L25_TL5_CTC"/>
    <property type="match status" value="1"/>
</dbReference>
<gene>
    <name evidence="5" type="primary">rplY</name>
    <name evidence="5" type="synonym">ctc</name>
    <name evidence="8" type="ORF">COB21_02055</name>
</gene>
<comment type="caution">
    <text evidence="8">The sequence shown here is derived from an EMBL/GenBank/DDBJ whole genome shotgun (WGS) entry which is preliminary data.</text>
</comment>
<feature type="domain" description="Large ribosomal subunit protein bL25 beta" evidence="7">
    <location>
        <begin position="103"/>
        <end position="183"/>
    </location>
</feature>
<dbReference type="Proteomes" id="UP000218775">
    <property type="component" value="Unassembled WGS sequence"/>
</dbReference>
<reference evidence="9" key="1">
    <citation type="submission" date="2017-08" db="EMBL/GenBank/DDBJ databases">
        <title>A dynamic microbial community with high functional redundancy inhabits the cold, oxic subseafloor aquifer.</title>
        <authorList>
            <person name="Tully B.J."/>
            <person name="Wheat C.G."/>
            <person name="Glazer B.T."/>
            <person name="Huber J.A."/>
        </authorList>
    </citation>
    <scope>NUCLEOTIDE SEQUENCE [LARGE SCALE GENOMIC DNA]</scope>
</reference>
<comment type="function">
    <text evidence="5">This is one of the proteins that binds to the 5S RNA in the ribosome where it forms part of the central protuberance.</text>
</comment>
<dbReference type="InterPro" id="IPR011035">
    <property type="entry name" value="Ribosomal_bL25/Gln-tRNA_synth"/>
</dbReference>
<keyword evidence="1 5" id="KW-0699">rRNA-binding</keyword>
<evidence type="ECO:0000256" key="5">
    <source>
        <dbReference type="HAMAP-Rule" id="MF_01334"/>
    </source>
</evidence>
<comment type="subunit">
    <text evidence="5">Part of the 50S ribosomal subunit; part of the 5S rRNA/L5/L18/L25 subcomplex. Contacts the 5S rRNA. Binds to the 5S rRNA independently of L5 and L18.</text>
</comment>
<dbReference type="Gene3D" id="2.40.240.10">
    <property type="entry name" value="Ribosomal Protein L25, Chain P"/>
    <property type="match status" value="1"/>
</dbReference>
<evidence type="ECO:0000313" key="8">
    <source>
        <dbReference type="EMBL" id="PCI77965.1"/>
    </source>
</evidence>
<proteinExistence type="inferred from homology"/>
<evidence type="ECO:0000256" key="1">
    <source>
        <dbReference type="ARBA" id="ARBA00022730"/>
    </source>
</evidence>
<protein>
    <recommendedName>
        <fullName evidence="5">Large ribosomal subunit protein bL25</fullName>
    </recommendedName>
    <alternativeName>
        <fullName evidence="5">General stress protein CTC</fullName>
    </alternativeName>
</protein>
<dbReference type="GO" id="GO:0008097">
    <property type="term" value="F:5S rRNA binding"/>
    <property type="evidence" value="ECO:0007669"/>
    <property type="project" value="InterPro"/>
</dbReference>
<dbReference type="NCBIfam" id="TIGR00731">
    <property type="entry name" value="bL25_bact_ctc"/>
    <property type="match status" value="1"/>
</dbReference>
<dbReference type="Pfam" id="PF14693">
    <property type="entry name" value="Ribosomal_TL5_C"/>
    <property type="match status" value="1"/>
</dbReference>
<keyword evidence="4 5" id="KW-0687">Ribonucleoprotein</keyword>
<dbReference type="Gene3D" id="2.170.120.20">
    <property type="entry name" value="Ribosomal protein L25, beta domain"/>
    <property type="match status" value="1"/>
</dbReference>
<dbReference type="InterPro" id="IPR020930">
    <property type="entry name" value="Ribosomal_uL5_bac-type"/>
</dbReference>
<dbReference type="InterPro" id="IPR020056">
    <property type="entry name" value="Rbsml_bL25/Gln-tRNA_synth_N"/>
</dbReference>
<dbReference type="GO" id="GO:0006412">
    <property type="term" value="P:translation"/>
    <property type="evidence" value="ECO:0007669"/>
    <property type="project" value="UniProtKB-UniRule"/>
</dbReference>
<dbReference type="GO" id="GO:0022625">
    <property type="term" value="C:cytosolic large ribosomal subunit"/>
    <property type="evidence" value="ECO:0007669"/>
    <property type="project" value="TreeGrafter"/>
</dbReference>
<dbReference type="PANTHER" id="PTHR33284:SF1">
    <property type="entry name" value="RIBOSOMAL PROTEIN L25_GLN-TRNA SYNTHETASE, ANTI-CODON-BINDING DOMAIN-CONTAINING PROTEIN"/>
    <property type="match status" value="1"/>
</dbReference>
<name>A0A2A4X7D4_UNCAE</name>
<accession>A0A2A4X7D4</accession>
<dbReference type="Pfam" id="PF01386">
    <property type="entry name" value="Ribosomal_L25p"/>
    <property type="match status" value="1"/>
</dbReference>
<dbReference type="HAMAP" id="MF_01334">
    <property type="entry name" value="Ribosomal_bL25_CTC"/>
    <property type="match status" value="1"/>
</dbReference>
<dbReference type="AlphaFoldDB" id="A0A2A4X7D4"/>
<keyword evidence="2 5" id="KW-0694">RNA-binding</keyword>